<organism evidence="1 2">
    <name type="scientific">Daphnia sinensis</name>
    <dbReference type="NCBI Taxonomy" id="1820382"/>
    <lineage>
        <taxon>Eukaryota</taxon>
        <taxon>Metazoa</taxon>
        <taxon>Ecdysozoa</taxon>
        <taxon>Arthropoda</taxon>
        <taxon>Crustacea</taxon>
        <taxon>Branchiopoda</taxon>
        <taxon>Diplostraca</taxon>
        <taxon>Cladocera</taxon>
        <taxon>Anomopoda</taxon>
        <taxon>Daphniidae</taxon>
        <taxon>Daphnia</taxon>
        <taxon>Daphnia similis group</taxon>
    </lineage>
</organism>
<accession>A0AAD5PN62</accession>
<gene>
    <name evidence="1" type="ORF">GHT06_019035</name>
</gene>
<reference evidence="1 2" key="1">
    <citation type="submission" date="2022-05" db="EMBL/GenBank/DDBJ databases">
        <title>A multi-omics perspective on studying reproductive biology in Daphnia sinensis.</title>
        <authorList>
            <person name="Jia J."/>
        </authorList>
    </citation>
    <scope>NUCLEOTIDE SEQUENCE [LARGE SCALE GENOMIC DNA]</scope>
    <source>
        <strain evidence="1 2">WSL</strain>
    </source>
</reference>
<dbReference type="AlphaFoldDB" id="A0AAD5PN62"/>
<evidence type="ECO:0000313" key="2">
    <source>
        <dbReference type="Proteomes" id="UP000820818"/>
    </source>
</evidence>
<evidence type="ECO:0000313" key="1">
    <source>
        <dbReference type="EMBL" id="KAI9553771.1"/>
    </source>
</evidence>
<sequence>MAENLLPLPENPIGLTLLDCLESGLDDLFETTTSDGRASEIVELVAVGYKENDSVLFEIDTNQKLKEDPSKNLVVNDVDISIMAETIPMRSHESICDKTKDFPVQYSSEPSLPPPHMEILEALERETDSMNTSEQSIPITNRVNEYEEDQLGKTTYSNKLNQSNVIEPTVVDVPLDNPSTIDPDGNGLSYIANLTYPNLSTYPNLT</sequence>
<name>A0AAD5PN62_9CRUS</name>
<protein>
    <submittedName>
        <fullName evidence="1">Uncharacterized protein</fullName>
    </submittedName>
</protein>
<comment type="caution">
    <text evidence="1">The sequence shown here is derived from an EMBL/GenBank/DDBJ whole genome shotgun (WGS) entry which is preliminary data.</text>
</comment>
<keyword evidence="2" id="KW-1185">Reference proteome</keyword>
<proteinExistence type="predicted"/>
<dbReference type="EMBL" id="WJBH02000008">
    <property type="protein sequence ID" value="KAI9553771.1"/>
    <property type="molecule type" value="Genomic_DNA"/>
</dbReference>
<dbReference type="Proteomes" id="UP000820818">
    <property type="component" value="Linkage Group LG8"/>
</dbReference>